<proteinExistence type="predicted"/>
<keyword evidence="1" id="KW-0732">Signal</keyword>
<name>A0A919AD10_9ACTN</name>
<evidence type="ECO:0000256" key="1">
    <source>
        <dbReference type="SAM" id="SignalP"/>
    </source>
</evidence>
<keyword evidence="3" id="KW-1185">Reference proteome</keyword>
<evidence type="ECO:0008006" key="4">
    <source>
        <dbReference type="Google" id="ProtNLM"/>
    </source>
</evidence>
<evidence type="ECO:0000313" key="2">
    <source>
        <dbReference type="EMBL" id="GHE98515.1"/>
    </source>
</evidence>
<accession>A0A919AD10</accession>
<gene>
    <name evidence="2" type="ORF">GCM10018772_23680</name>
</gene>
<evidence type="ECO:0000313" key="3">
    <source>
        <dbReference type="Proteomes" id="UP000630718"/>
    </source>
</evidence>
<dbReference type="RefSeq" id="WP_190204134.1">
    <property type="nucleotide sequence ID" value="NZ_BNBI01000004.1"/>
</dbReference>
<reference evidence="2" key="1">
    <citation type="journal article" date="2014" name="Int. J. Syst. Evol. Microbiol.">
        <title>Complete genome sequence of Corynebacterium casei LMG S-19264T (=DSM 44701T), isolated from a smear-ripened cheese.</title>
        <authorList>
            <consortium name="US DOE Joint Genome Institute (JGI-PGF)"/>
            <person name="Walter F."/>
            <person name="Albersmeier A."/>
            <person name="Kalinowski J."/>
            <person name="Ruckert C."/>
        </authorList>
    </citation>
    <scope>NUCLEOTIDE SEQUENCE</scope>
    <source>
        <strain evidence="2">JCM 4477</strain>
    </source>
</reference>
<feature type="signal peptide" evidence="1">
    <location>
        <begin position="1"/>
        <end position="28"/>
    </location>
</feature>
<feature type="chain" id="PRO_5036719152" description="Secreted protein" evidence="1">
    <location>
        <begin position="29"/>
        <end position="91"/>
    </location>
</feature>
<reference evidence="2" key="2">
    <citation type="submission" date="2020-09" db="EMBL/GenBank/DDBJ databases">
        <authorList>
            <person name="Sun Q."/>
            <person name="Ohkuma M."/>
        </authorList>
    </citation>
    <scope>NUCLEOTIDE SEQUENCE</scope>
    <source>
        <strain evidence="2">JCM 4477</strain>
    </source>
</reference>
<sequence length="91" mass="9235">MSGKIRNVMALTTLSLAAVAGASGVASAGTSDNSHTVQPKIDCRSNSYGAAAVLSPTYNIGPQDNSHRQCGVVDQANHPSPTTVLGLLNVT</sequence>
<dbReference type="EMBL" id="BNBI01000004">
    <property type="protein sequence ID" value="GHE98515.1"/>
    <property type="molecule type" value="Genomic_DNA"/>
</dbReference>
<comment type="caution">
    <text evidence="2">The sequence shown here is derived from an EMBL/GenBank/DDBJ whole genome shotgun (WGS) entry which is preliminary data.</text>
</comment>
<organism evidence="2 3">
    <name type="scientific">Streptomyces fumanus</name>
    <dbReference type="NCBI Taxonomy" id="67302"/>
    <lineage>
        <taxon>Bacteria</taxon>
        <taxon>Bacillati</taxon>
        <taxon>Actinomycetota</taxon>
        <taxon>Actinomycetes</taxon>
        <taxon>Kitasatosporales</taxon>
        <taxon>Streptomycetaceae</taxon>
        <taxon>Streptomyces</taxon>
    </lineage>
</organism>
<dbReference type="Proteomes" id="UP000630718">
    <property type="component" value="Unassembled WGS sequence"/>
</dbReference>
<dbReference type="AlphaFoldDB" id="A0A919AD10"/>
<protein>
    <recommendedName>
        <fullName evidence="4">Secreted protein</fullName>
    </recommendedName>
</protein>